<feature type="compositionally biased region" description="Low complexity" evidence="2">
    <location>
        <begin position="434"/>
        <end position="450"/>
    </location>
</feature>
<feature type="compositionally biased region" description="Polar residues" evidence="2">
    <location>
        <begin position="81"/>
        <end position="93"/>
    </location>
</feature>
<dbReference type="GO" id="GO:0005958">
    <property type="term" value="C:DNA-dependent protein kinase-DNA ligase 4 complex"/>
    <property type="evidence" value="ECO:0007669"/>
    <property type="project" value="TreeGrafter"/>
</dbReference>
<evidence type="ECO:0000256" key="1">
    <source>
        <dbReference type="SAM" id="Coils"/>
    </source>
</evidence>
<evidence type="ECO:0000313" key="4">
    <source>
        <dbReference type="Proteomes" id="UP000807716"/>
    </source>
</evidence>
<organism evidence="3 4">
    <name type="scientific">Actinomortierella ambigua</name>
    <dbReference type="NCBI Taxonomy" id="1343610"/>
    <lineage>
        <taxon>Eukaryota</taxon>
        <taxon>Fungi</taxon>
        <taxon>Fungi incertae sedis</taxon>
        <taxon>Mucoromycota</taxon>
        <taxon>Mortierellomycotina</taxon>
        <taxon>Mortierellomycetes</taxon>
        <taxon>Mortierellales</taxon>
        <taxon>Mortierellaceae</taxon>
        <taxon>Actinomortierella</taxon>
    </lineage>
</organism>
<feature type="compositionally biased region" description="Low complexity" evidence="2">
    <location>
        <begin position="389"/>
        <end position="408"/>
    </location>
</feature>
<sequence>MATQSSLSMSTMRCKVCLFRIHPSRSDILNENGFAVQVKWERDMNRLSGNSVVPSNTFPTAAASSSQTQQQPPPPADISSLAATLGSSPTTEKSAGLHGLPSSDAPSSLNNRYYHDRSTTLISNQADHSDACVIELTDYESFWSGRLTRQDWESQRNPAFEASLYEKWTRAAFSGVKHVDGYKVALTVRKTARGMVVTWTVSKQEGTGEKRNLLGSITLAPSVGDRRQLWADWTLNSVNERDRFQLQLTSLQKRADNLEQLAMASQAMLVSMRQEKVDDKSDLLEKVRALINSKKAKIKSLLNRNKRLESELEALKGQMALQIKPEVEVDVKPDKGKRRGRTPAPKGVTDKTPAASQESAAASDPGFTSTIPRTQRLTTGKRGRRTNTSIMPSPESDPISSDPVVPDMIGTFQDLPSDPPSDPLDASYHPSDPLSAVSGSSHLTSSSHLSLMERVSQAVSQPRSKPRTQHPAEVSKDMDLYTDDDDDYSPTTNTETFRRRVKNEHGNPQTAKSYGTLAGASGASVQVVDSSSHSVEKFKRGAIKSHGLVKIKQEEPAPPASPSNIHTSSDVGSPASGHSDLQPKKTSQAVKSSDPQRGTTPMPTVPTSSNILSSTRRLPGIGKKMLTTGANTSTRLRALEKHKASQQQAQSGNGNDGQRQQGDTTTSTFSDHSGAYSPDHSMDQSRVLVLSAASSPNATSVSRSDSHGGSAVLSGTKRGSGTRSPADAKRTRPNAILPDSLLLPDTDELFRRLQ</sequence>
<keyword evidence="1" id="KW-0175">Coiled coil</keyword>
<dbReference type="Proteomes" id="UP000807716">
    <property type="component" value="Unassembled WGS sequence"/>
</dbReference>
<dbReference type="InterPro" id="IPR010585">
    <property type="entry name" value="DNA_repair_prot_XRCC4"/>
</dbReference>
<evidence type="ECO:0000256" key="2">
    <source>
        <dbReference type="SAM" id="MobiDB-lite"/>
    </source>
</evidence>
<feature type="compositionally biased region" description="Polar residues" evidence="2">
    <location>
        <begin position="584"/>
        <end position="616"/>
    </location>
</feature>
<dbReference type="OrthoDB" id="8064436at2759"/>
<dbReference type="GO" id="GO:0032807">
    <property type="term" value="C:DNA ligase IV complex"/>
    <property type="evidence" value="ECO:0007669"/>
    <property type="project" value="TreeGrafter"/>
</dbReference>
<feature type="compositionally biased region" description="Low complexity" evidence="2">
    <location>
        <begin position="524"/>
        <end position="533"/>
    </location>
</feature>
<feature type="region of interest" description="Disordered" evidence="2">
    <location>
        <begin position="326"/>
        <end position="740"/>
    </location>
</feature>
<comment type="caution">
    <text evidence="3">The sequence shown here is derived from an EMBL/GenBank/DDBJ whole genome shotgun (WGS) entry which is preliminary data.</text>
</comment>
<dbReference type="AlphaFoldDB" id="A0A9P6TW64"/>
<protein>
    <submittedName>
        <fullName evidence="3">Uncharacterized protein</fullName>
    </submittedName>
</protein>
<dbReference type="SUPFAM" id="SSF58022">
    <property type="entry name" value="XRCC4, C-terminal oligomerization domain"/>
    <property type="match status" value="1"/>
</dbReference>
<dbReference type="PANTHER" id="PTHR28559:SF1">
    <property type="entry name" value="DNA REPAIR PROTEIN XRCC4"/>
    <property type="match status" value="1"/>
</dbReference>
<keyword evidence="4" id="KW-1185">Reference proteome</keyword>
<dbReference type="GO" id="GO:0006310">
    <property type="term" value="P:DNA recombination"/>
    <property type="evidence" value="ECO:0007669"/>
    <property type="project" value="InterPro"/>
</dbReference>
<dbReference type="GO" id="GO:0003677">
    <property type="term" value="F:DNA binding"/>
    <property type="evidence" value="ECO:0007669"/>
    <property type="project" value="InterPro"/>
</dbReference>
<feature type="compositionally biased region" description="Basic residues" evidence="2">
    <location>
        <begin position="540"/>
        <end position="549"/>
    </location>
</feature>
<evidence type="ECO:0000313" key="3">
    <source>
        <dbReference type="EMBL" id="KAG0249811.1"/>
    </source>
</evidence>
<feature type="coiled-coil region" evidence="1">
    <location>
        <begin position="241"/>
        <end position="318"/>
    </location>
</feature>
<dbReference type="GO" id="GO:0006303">
    <property type="term" value="P:double-strand break repair via nonhomologous end joining"/>
    <property type="evidence" value="ECO:0007669"/>
    <property type="project" value="TreeGrafter"/>
</dbReference>
<name>A0A9P6TW64_9FUNG</name>
<feature type="compositionally biased region" description="Polar residues" evidence="2">
    <location>
        <begin position="692"/>
        <end position="703"/>
    </location>
</feature>
<gene>
    <name evidence="3" type="ORF">DFQ27_009769</name>
</gene>
<feature type="compositionally biased region" description="Polar residues" evidence="2">
    <location>
        <begin position="354"/>
        <end position="378"/>
    </location>
</feature>
<accession>A0A9P6TW64</accession>
<dbReference type="EMBL" id="JAAAJB010000935">
    <property type="protein sequence ID" value="KAG0249811.1"/>
    <property type="molecule type" value="Genomic_DNA"/>
</dbReference>
<dbReference type="PANTHER" id="PTHR28559">
    <property type="entry name" value="DNA REPAIR PROTEIN XRCC4"/>
    <property type="match status" value="1"/>
</dbReference>
<reference evidence="3" key="1">
    <citation type="journal article" date="2020" name="Fungal Divers.">
        <title>Resolving the Mortierellaceae phylogeny through synthesis of multi-gene phylogenetics and phylogenomics.</title>
        <authorList>
            <person name="Vandepol N."/>
            <person name="Liber J."/>
            <person name="Desiro A."/>
            <person name="Na H."/>
            <person name="Kennedy M."/>
            <person name="Barry K."/>
            <person name="Grigoriev I.V."/>
            <person name="Miller A.N."/>
            <person name="O'Donnell K."/>
            <person name="Stajich J.E."/>
            <person name="Bonito G."/>
        </authorList>
    </citation>
    <scope>NUCLEOTIDE SEQUENCE</scope>
    <source>
        <strain evidence="3">BC1065</strain>
    </source>
</reference>
<feature type="compositionally biased region" description="Low complexity" evidence="2">
    <location>
        <begin position="59"/>
        <end position="70"/>
    </location>
</feature>
<proteinExistence type="predicted"/>
<feature type="compositionally biased region" description="Polar residues" evidence="2">
    <location>
        <begin position="562"/>
        <end position="571"/>
    </location>
</feature>
<dbReference type="GO" id="GO:0010165">
    <property type="term" value="P:response to X-ray"/>
    <property type="evidence" value="ECO:0007669"/>
    <property type="project" value="TreeGrafter"/>
</dbReference>
<feature type="region of interest" description="Disordered" evidence="2">
    <location>
        <begin position="51"/>
        <end position="109"/>
    </location>
</feature>
<feature type="compositionally biased region" description="Low complexity" evidence="2">
    <location>
        <begin position="650"/>
        <end position="668"/>
    </location>
</feature>